<dbReference type="AlphaFoldDB" id="A0A381YGL8"/>
<dbReference type="EMBL" id="UINC01018110">
    <property type="protein sequence ID" value="SVA75752.1"/>
    <property type="molecule type" value="Genomic_DNA"/>
</dbReference>
<organism evidence="1">
    <name type="scientific">marine metagenome</name>
    <dbReference type="NCBI Taxonomy" id="408172"/>
    <lineage>
        <taxon>unclassified sequences</taxon>
        <taxon>metagenomes</taxon>
        <taxon>ecological metagenomes</taxon>
    </lineage>
</organism>
<accession>A0A381YGL8</accession>
<evidence type="ECO:0000313" key="1">
    <source>
        <dbReference type="EMBL" id="SVA75752.1"/>
    </source>
</evidence>
<protein>
    <submittedName>
        <fullName evidence="1">Uncharacterized protein</fullName>
    </submittedName>
</protein>
<proteinExistence type="predicted"/>
<name>A0A381YGL8_9ZZZZ</name>
<reference evidence="1" key="1">
    <citation type="submission" date="2018-05" db="EMBL/GenBank/DDBJ databases">
        <authorList>
            <person name="Lanie J.A."/>
            <person name="Ng W.-L."/>
            <person name="Kazmierczak K.M."/>
            <person name="Andrzejewski T.M."/>
            <person name="Davidsen T.M."/>
            <person name="Wayne K.J."/>
            <person name="Tettelin H."/>
            <person name="Glass J.I."/>
            <person name="Rusch D."/>
            <person name="Podicherti R."/>
            <person name="Tsui H.-C.T."/>
            <person name="Winkler M.E."/>
        </authorList>
    </citation>
    <scope>NUCLEOTIDE SEQUENCE</scope>
</reference>
<gene>
    <name evidence="1" type="ORF">METZ01_LOCUS128606</name>
</gene>
<sequence length="50" mass="5709">MSFLKIIIGNFNAQTSELDLTTGVKGREVKISLHQKKKWVAFGLENKEFL</sequence>